<dbReference type="PANTHER" id="PTHR43297">
    <property type="entry name" value="OLIGOPEPTIDE TRANSPORT ATP-BINDING PROTEIN APPD"/>
    <property type="match status" value="1"/>
</dbReference>
<dbReference type="GO" id="GO:0005524">
    <property type="term" value="F:ATP binding"/>
    <property type="evidence" value="ECO:0007669"/>
    <property type="project" value="UniProtKB-KW"/>
</dbReference>
<dbReference type="InterPro" id="IPR013563">
    <property type="entry name" value="Oligopep_ABC_C"/>
</dbReference>
<proteinExistence type="inferred from homology"/>
<comment type="caution">
    <text evidence="9">The sequence shown here is derived from an EMBL/GenBank/DDBJ whole genome shotgun (WGS) entry which is preliminary data.</text>
</comment>
<dbReference type="Gene3D" id="3.40.50.300">
    <property type="entry name" value="P-loop containing nucleotide triphosphate hydrolases"/>
    <property type="match status" value="1"/>
</dbReference>
<evidence type="ECO:0000259" key="8">
    <source>
        <dbReference type="PROSITE" id="PS50893"/>
    </source>
</evidence>
<dbReference type="InterPro" id="IPR003439">
    <property type="entry name" value="ABC_transporter-like_ATP-bd"/>
</dbReference>
<accession>A0A5M3VUC5</accession>
<evidence type="ECO:0000256" key="6">
    <source>
        <dbReference type="ARBA" id="ARBA00022840"/>
    </source>
</evidence>
<evidence type="ECO:0000256" key="2">
    <source>
        <dbReference type="ARBA" id="ARBA00005417"/>
    </source>
</evidence>
<evidence type="ECO:0000256" key="4">
    <source>
        <dbReference type="ARBA" id="ARBA00022475"/>
    </source>
</evidence>
<keyword evidence="4" id="KW-1003">Cell membrane</keyword>
<dbReference type="GO" id="GO:0016887">
    <property type="term" value="F:ATP hydrolysis activity"/>
    <property type="evidence" value="ECO:0007669"/>
    <property type="project" value="InterPro"/>
</dbReference>
<dbReference type="InterPro" id="IPR050388">
    <property type="entry name" value="ABC_Ni/Peptide_Import"/>
</dbReference>
<dbReference type="PANTHER" id="PTHR43297:SF2">
    <property type="entry name" value="DIPEPTIDE TRANSPORT ATP-BINDING PROTEIN DPPD"/>
    <property type="match status" value="1"/>
</dbReference>
<keyword evidence="6 9" id="KW-0067">ATP-binding</keyword>
<dbReference type="Proteomes" id="UP000334990">
    <property type="component" value="Unassembled WGS sequence"/>
</dbReference>
<organism evidence="9 10">
    <name type="scientific">Acrocarpospora corrugata</name>
    <dbReference type="NCBI Taxonomy" id="35763"/>
    <lineage>
        <taxon>Bacteria</taxon>
        <taxon>Bacillati</taxon>
        <taxon>Actinomycetota</taxon>
        <taxon>Actinomycetes</taxon>
        <taxon>Streptosporangiales</taxon>
        <taxon>Streptosporangiaceae</taxon>
        <taxon>Acrocarpospora</taxon>
    </lineage>
</organism>
<dbReference type="FunFam" id="3.40.50.300:FF:000016">
    <property type="entry name" value="Oligopeptide ABC transporter ATP-binding component"/>
    <property type="match status" value="1"/>
</dbReference>
<dbReference type="SUPFAM" id="SSF52540">
    <property type="entry name" value="P-loop containing nucleoside triphosphate hydrolases"/>
    <property type="match status" value="1"/>
</dbReference>
<evidence type="ECO:0000256" key="3">
    <source>
        <dbReference type="ARBA" id="ARBA00022448"/>
    </source>
</evidence>
<evidence type="ECO:0000313" key="9">
    <source>
        <dbReference type="EMBL" id="GER99499.1"/>
    </source>
</evidence>
<evidence type="ECO:0000313" key="10">
    <source>
        <dbReference type="Proteomes" id="UP000334990"/>
    </source>
</evidence>
<dbReference type="CDD" id="cd03257">
    <property type="entry name" value="ABC_NikE_OppD_transporters"/>
    <property type="match status" value="1"/>
</dbReference>
<dbReference type="RefSeq" id="WP_155335885.1">
    <property type="nucleotide sequence ID" value="NZ_BAAABN010000042.1"/>
</dbReference>
<dbReference type="OrthoDB" id="8481147at2"/>
<dbReference type="GO" id="GO:0015833">
    <property type="term" value="P:peptide transport"/>
    <property type="evidence" value="ECO:0007669"/>
    <property type="project" value="InterPro"/>
</dbReference>
<dbReference type="InterPro" id="IPR003593">
    <property type="entry name" value="AAA+_ATPase"/>
</dbReference>
<dbReference type="Pfam" id="PF00005">
    <property type="entry name" value="ABC_tran"/>
    <property type="match status" value="1"/>
</dbReference>
<keyword evidence="3" id="KW-0813">Transport</keyword>
<comment type="similarity">
    <text evidence="2">Belongs to the ABC transporter superfamily.</text>
</comment>
<dbReference type="InterPro" id="IPR017871">
    <property type="entry name" value="ABC_transporter-like_CS"/>
</dbReference>
<keyword evidence="7" id="KW-0472">Membrane</keyword>
<dbReference type="Pfam" id="PF08352">
    <property type="entry name" value="oligo_HPY"/>
    <property type="match status" value="1"/>
</dbReference>
<dbReference type="NCBIfam" id="TIGR01727">
    <property type="entry name" value="oligo_HPY"/>
    <property type="match status" value="1"/>
</dbReference>
<dbReference type="PROSITE" id="PS50893">
    <property type="entry name" value="ABC_TRANSPORTER_2"/>
    <property type="match status" value="1"/>
</dbReference>
<dbReference type="PROSITE" id="PS00211">
    <property type="entry name" value="ABC_TRANSPORTER_1"/>
    <property type="match status" value="1"/>
</dbReference>
<dbReference type="EMBL" id="BLAD01000040">
    <property type="protein sequence ID" value="GER99499.1"/>
    <property type="molecule type" value="Genomic_DNA"/>
</dbReference>
<dbReference type="AlphaFoldDB" id="A0A5M3VUC5"/>
<protein>
    <submittedName>
        <fullName evidence="9">ABC transporter ATP-binding protein</fullName>
    </submittedName>
</protein>
<dbReference type="InterPro" id="IPR027417">
    <property type="entry name" value="P-loop_NTPase"/>
</dbReference>
<reference evidence="9 10" key="1">
    <citation type="submission" date="2019-10" db="EMBL/GenBank/DDBJ databases">
        <title>Whole genome shotgun sequence of Acrocarpospora corrugata NBRC 13972.</title>
        <authorList>
            <person name="Ichikawa N."/>
            <person name="Kimura A."/>
            <person name="Kitahashi Y."/>
            <person name="Komaki H."/>
            <person name="Oguchi A."/>
        </authorList>
    </citation>
    <scope>NUCLEOTIDE SEQUENCE [LARGE SCALE GENOMIC DNA]</scope>
    <source>
        <strain evidence="9 10">NBRC 13972</strain>
    </source>
</reference>
<evidence type="ECO:0000256" key="5">
    <source>
        <dbReference type="ARBA" id="ARBA00022741"/>
    </source>
</evidence>
<keyword evidence="10" id="KW-1185">Reference proteome</keyword>
<evidence type="ECO:0000256" key="1">
    <source>
        <dbReference type="ARBA" id="ARBA00004202"/>
    </source>
</evidence>
<dbReference type="GO" id="GO:0005886">
    <property type="term" value="C:plasma membrane"/>
    <property type="evidence" value="ECO:0007669"/>
    <property type="project" value="UniProtKB-SubCell"/>
</dbReference>
<sequence>MNDVKTAETVLRVRDLAVEFSLRGSVARAVDGVGFEVRAGEIVGMVGESGSGKSVTMLALLGLVPRPGRVVAGSVRLRDIELGALSLRELARLRGRQMALIPSDAGAALNPVTRIGSQVGEGLAAHLPELPRAERPARILDILKRVGLPRPEQQVRRYPHELSGGMQQRVAVAMGVQLGPDLLIADEPTTALDVTIQAQILQLLLDVREQSGTSILFITHDMTTVAEICDRVLVMYAGQIVESGPVVDVCTAPAHPYTRALLDAIPPLGGDPPERLTTIPGAPPDPRAWPAGCRFAERCRLREQLGNPDKCTSLAPELASDGAGRRSRCHFTGSAAEAVVR</sequence>
<name>A0A5M3VUC5_9ACTN</name>
<evidence type="ECO:0000256" key="7">
    <source>
        <dbReference type="ARBA" id="ARBA00023136"/>
    </source>
</evidence>
<feature type="domain" description="ABC transporter" evidence="8">
    <location>
        <begin position="11"/>
        <end position="262"/>
    </location>
</feature>
<keyword evidence="5" id="KW-0547">Nucleotide-binding</keyword>
<dbReference type="SMART" id="SM00382">
    <property type="entry name" value="AAA"/>
    <property type="match status" value="1"/>
</dbReference>
<comment type="subcellular location">
    <subcellularLocation>
        <location evidence="1">Cell membrane</location>
        <topology evidence="1">Peripheral membrane protein</topology>
    </subcellularLocation>
</comment>
<gene>
    <name evidence="9" type="ORF">Acor_15630</name>
</gene>